<proteinExistence type="predicted"/>
<dbReference type="EMBL" id="BARU01009453">
    <property type="protein sequence ID" value="GAH37198.1"/>
    <property type="molecule type" value="Genomic_DNA"/>
</dbReference>
<evidence type="ECO:0000313" key="1">
    <source>
        <dbReference type="EMBL" id="GAH37198.1"/>
    </source>
</evidence>
<protein>
    <submittedName>
        <fullName evidence="1">Uncharacterized protein</fullName>
    </submittedName>
</protein>
<accession>X1GW13</accession>
<organism evidence="1">
    <name type="scientific">marine sediment metagenome</name>
    <dbReference type="NCBI Taxonomy" id="412755"/>
    <lineage>
        <taxon>unclassified sequences</taxon>
        <taxon>metagenomes</taxon>
        <taxon>ecological metagenomes</taxon>
    </lineage>
</organism>
<name>X1GW13_9ZZZZ</name>
<comment type="caution">
    <text evidence="1">The sequence shown here is derived from an EMBL/GenBank/DDBJ whole genome shotgun (WGS) entry which is preliminary data.</text>
</comment>
<sequence length="133" mass="14334">GLDGQVLTSTGAASAPAFEAAGEGGASVQLPAFPTDMIAMTLDNAWHDVDISGVYGAKKHLVFLHMYVNCDNTSANIYFNDNTEDTTVKYRHQVANVQGRVWIQVQTDSNGIWSYKGAGFNSTKYCILAVLTP</sequence>
<feature type="non-terminal residue" evidence="1">
    <location>
        <position position="1"/>
    </location>
</feature>
<reference evidence="1" key="1">
    <citation type="journal article" date="2014" name="Front. Microbiol.">
        <title>High frequency of phylogenetically diverse reductive dehalogenase-homologous genes in deep subseafloor sedimentary metagenomes.</title>
        <authorList>
            <person name="Kawai M."/>
            <person name="Futagami T."/>
            <person name="Toyoda A."/>
            <person name="Takaki Y."/>
            <person name="Nishi S."/>
            <person name="Hori S."/>
            <person name="Arai W."/>
            <person name="Tsubouchi T."/>
            <person name="Morono Y."/>
            <person name="Uchiyama I."/>
            <person name="Ito T."/>
            <person name="Fujiyama A."/>
            <person name="Inagaki F."/>
            <person name="Takami H."/>
        </authorList>
    </citation>
    <scope>NUCLEOTIDE SEQUENCE</scope>
    <source>
        <strain evidence="1">Expedition CK06-06</strain>
    </source>
</reference>
<gene>
    <name evidence="1" type="ORF">S03H2_18232</name>
</gene>
<dbReference type="AlphaFoldDB" id="X1GW13"/>